<organism evidence="1 2">
    <name type="scientific">Pelagibius litoralis</name>
    <dbReference type="NCBI Taxonomy" id="374515"/>
    <lineage>
        <taxon>Bacteria</taxon>
        <taxon>Pseudomonadati</taxon>
        <taxon>Pseudomonadota</taxon>
        <taxon>Alphaproteobacteria</taxon>
        <taxon>Rhodospirillales</taxon>
        <taxon>Rhodovibrionaceae</taxon>
        <taxon>Pelagibius</taxon>
    </lineage>
</organism>
<evidence type="ECO:0000313" key="2">
    <source>
        <dbReference type="Proteomes" id="UP000761264"/>
    </source>
</evidence>
<accession>A0A967C2L0</accession>
<protein>
    <submittedName>
        <fullName evidence="1">Uncharacterized protein</fullName>
    </submittedName>
</protein>
<name>A0A967C2L0_9PROT</name>
<keyword evidence="2" id="KW-1185">Reference proteome</keyword>
<dbReference type="EMBL" id="JAAQPH010000001">
    <property type="protein sequence ID" value="NIA67150.1"/>
    <property type="molecule type" value="Genomic_DNA"/>
</dbReference>
<comment type="caution">
    <text evidence="1">The sequence shown here is derived from an EMBL/GenBank/DDBJ whole genome shotgun (WGS) entry which is preliminary data.</text>
</comment>
<dbReference type="AlphaFoldDB" id="A0A967C2L0"/>
<sequence>MLTVELDLERINEAQAGYLKQRTRRGAHFANQVRVFRDAFVYAAKRLAERQSAAAAKGAPLLVDGTQQTLEDQLFGPLATEGWPKRAAAVLHGLHLPARPLLKAMPCCPGGPNWSVLDGDSYLAQLDDGPPQERELGDTTALAVYLAPLCRLRLLWIGAESEYPQAVARLGQETRLWADWRPVSPDYADWLDNACRAGLKGPETADS</sequence>
<gene>
    <name evidence="1" type="ORF">HBA54_00925</name>
</gene>
<evidence type="ECO:0000313" key="1">
    <source>
        <dbReference type="EMBL" id="NIA67150.1"/>
    </source>
</evidence>
<reference evidence="1" key="1">
    <citation type="submission" date="2020-03" db="EMBL/GenBank/DDBJ databases">
        <title>Genome of Pelagibius litoralis DSM 21314T.</title>
        <authorList>
            <person name="Wang G."/>
        </authorList>
    </citation>
    <scope>NUCLEOTIDE SEQUENCE</scope>
    <source>
        <strain evidence="1">DSM 21314</strain>
    </source>
</reference>
<proteinExistence type="predicted"/>
<dbReference type="Proteomes" id="UP000761264">
    <property type="component" value="Unassembled WGS sequence"/>
</dbReference>
<dbReference type="RefSeq" id="WP_167220432.1">
    <property type="nucleotide sequence ID" value="NZ_JAAQPH010000001.1"/>
</dbReference>